<dbReference type="AlphaFoldDB" id="A0A366MCY0"/>
<sequence length="162" mass="18765">MKDIIKFLDKVIGKYVYTDELVYELENGSLQGIYSDQIAFSNLKYNTYSINFDMFVLANELIYELNQHKEKTKIVKDYSGIGLFGYNLAKRKSSGDFTGFVRFVSGTLIDAPTEGIVDLVYNLKIEEDNLSWSKEQFLYRDQPNNDKTYKTVAFDSTNTLFF</sequence>
<accession>A0A366MCY0</accession>
<protein>
    <submittedName>
        <fullName evidence="1">Uncharacterized protein</fullName>
    </submittedName>
</protein>
<evidence type="ECO:0000313" key="2">
    <source>
        <dbReference type="Proteomes" id="UP000253099"/>
    </source>
</evidence>
<comment type="caution">
    <text evidence="1">The sequence shown here is derived from an EMBL/GenBank/DDBJ whole genome shotgun (WGS) entry which is preliminary data.</text>
</comment>
<organism evidence="1 2">
    <name type="scientific">Candidatus Methanobinarius endosymbioticus</name>
    <dbReference type="NCBI Taxonomy" id="2006182"/>
    <lineage>
        <taxon>Archaea</taxon>
        <taxon>Methanobacteriati</taxon>
        <taxon>Methanobacteriota</taxon>
        <taxon>Methanomada group</taxon>
        <taxon>Methanobacteria</taxon>
        <taxon>Methanobacteriales</taxon>
        <taxon>Methanobacteriaceae</taxon>
        <taxon>Candidatus Methanobinarius</taxon>
    </lineage>
</organism>
<dbReference type="Proteomes" id="UP000253099">
    <property type="component" value="Unassembled WGS sequence"/>
</dbReference>
<keyword evidence="2" id="KW-1185">Reference proteome</keyword>
<name>A0A366MCY0_9EURY</name>
<dbReference type="EMBL" id="NIZT01000010">
    <property type="protein sequence ID" value="RBQ24096.1"/>
    <property type="molecule type" value="Genomic_DNA"/>
</dbReference>
<evidence type="ECO:0000313" key="1">
    <source>
        <dbReference type="EMBL" id="RBQ24096.1"/>
    </source>
</evidence>
<gene>
    <name evidence="1" type="ORF">ALNOE001_04690</name>
</gene>
<reference evidence="1 2" key="1">
    <citation type="submission" date="2018-06" db="EMBL/GenBank/DDBJ databases">
        <title>Genomic insight into two independent archaeal endosymbiosis events.</title>
        <authorList>
            <person name="Lind A.E."/>
            <person name="Lewis W.H."/>
            <person name="Spang A."/>
            <person name="Guy L."/>
            <person name="Embley M.T."/>
            <person name="Ettema T.J.G."/>
        </authorList>
    </citation>
    <scope>NUCLEOTIDE SEQUENCE [LARGE SCALE GENOMIC DNA]</scope>
    <source>
        <strain evidence="1">NOE</strain>
    </source>
</reference>
<proteinExistence type="predicted"/>